<organism evidence="1">
    <name type="scientific">Arundo donax</name>
    <name type="common">Giant reed</name>
    <name type="synonym">Donax arundinaceus</name>
    <dbReference type="NCBI Taxonomy" id="35708"/>
    <lineage>
        <taxon>Eukaryota</taxon>
        <taxon>Viridiplantae</taxon>
        <taxon>Streptophyta</taxon>
        <taxon>Embryophyta</taxon>
        <taxon>Tracheophyta</taxon>
        <taxon>Spermatophyta</taxon>
        <taxon>Magnoliopsida</taxon>
        <taxon>Liliopsida</taxon>
        <taxon>Poales</taxon>
        <taxon>Poaceae</taxon>
        <taxon>PACMAD clade</taxon>
        <taxon>Arundinoideae</taxon>
        <taxon>Arundineae</taxon>
        <taxon>Arundo</taxon>
    </lineage>
</organism>
<dbReference type="AlphaFoldDB" id="A0A0A9FG40"/>
<protein>
    <submittedName>
        <fullName evidence="1">Uncharacterized protein</fullName>
    </submittedName>
</protein>
<reference evidence="1" key="2">
    <citation type="journal article" date="2015" name="Data Brief">
        <title>Shoot transcriptome of the giant reed, Arundo donax.</title>
        <authorList>
            <person name="Barrero R.A."/>
            <person name="Guerrero F.D."/>
            <person name="Moolhuijzen P."/>
            <person name="Goolsby J.A."/>
            <person name="Tidwell J."/>
            <person name="Bellgard S.E."/>
            <person name="Bellgard M.I."/>
        </authorList>
    </citation>
    <scope>NUCLEOTIDE SEQUENCE</scope>
    <source>
        <tissue evidence="1">Shoot tissue taken approximately 20 cm above the soil surface</tissue>
    </source>
</reference>
<dbReference type="EMBL" id="GBRH01185886">
    <property type="protein sequence ID" value="JAE12010.1"/>
    <property type="molecule type" value="Transcribed_RNA"/>
</dbReference>
<accession>A0A0A9FG40</accession>
<reference evidence="1" key="1">
    <citation type="submission" date="2014-09" db="EMBL/GenBank/DDBJ databases">
        <authorList>
            <person name="Magalhaes I.L.F."/>
            <person name="Oliveira U."/>
            <person name="Santos F.R."/>
            <person name="Vidigal T.H.D.A."/>
            <person name="Brescovit A.D."/>
            <person name="Santos A.J."/>
        </authorList>
    </citation>
    <scope>NUCLEOTIDE SEQUENCE</scope>
    <source>
        <tissue evidence="1">Shoot tissue taken approximately 20 cm above the soil surface</tissue>
    </source>
</reference>
<name>A0A0A9FG40_ARUDO</name>
<sequence>MNDTQTCMIICLFTMCRTSFQFLKI</sequence>
<proteinExistence type="predicted"/>
<evidence type="ECO:0000313" key="1">
    <source>
        <dbReference type="EMBL" id="JAE12010.1"/>
    </source>
</evidence>